<dbReference type="EMBL" id="BAABKO010000002">
    <property type="protein sequence ID" value="GAA4770960.1"/>
    <property type="molecule type" value="Genomic_DNA"/>
</dbReference>
<dbReference type="Gene3D" id="3.40.50.2300">
    <property type="match status" value="2"/>
</dbReference>
<keyword evidence="3" id="KW-0804">Transcription</keyword>
<dbReference type="InterPro" id="IPR001761">
    <property type="entry name" value="Peripla_BP/Lac1_sug-bd_dom"/>
</dbReference>
<proteinExistence type="predicted"/>
<dbReference type="PROSITE" id="PS50943">
    <property type="entry name" value="HTH_CROC1"/>
    <property type="match status" value="1"/>
</dbReference>
<dbReference type="PANTHER" id="PTHR30146">
    <property type="entry name" value="LACI-RELATED TRANSCRIPTIONAL REPRESSOR"/>
    <property type="match status" value="1"/>
</dbReference>
<keyword evidence="2 6" id="KW-0238">DNA-binding</keyword>
<feature type="domain" description="HTH lacI-type" evidence="4">
    <location>
        <begin position="5"/>
        <end position="59"/>
    </location>
</feature>
<evidence type="ECO:0000259" key="4">
    <source>
        <dbReference type="PROSITE" id="PS50932"/>
    </source>
</evidence>
<evidence type="ECO:0000259" key="5">
    <source>
        <dbReference type="PROSITE" id="PS50943"/>
    </source>
</evidence>
<dbReference type="SMART" id="SM00354">
    <property type="entry name" value="HTH_LACI"/>
    <property type="match status" value="1"/>
</dbReference>
<dbReference type="InterPro" id="IPR000843">
    <property type="entry name" value="HTH_LacI"/>
</dbReference>
<dbReference type="CDD" id="cd01392">
    <property type="entry name" value="HTH_LacI"/>
    <property type="match status" value="1"/>
</dbReference>
<feature type="domain" description="HTH cro/C1-type" evidence="5">
    <location>
        <begin position="6"/>
        <end position="42"/>
    </location>
</feature>
<protein>
    <submittedName>
        <fullName evidence="6">LacI family DNA-binding transcriptional regulator</fullName>
    </submittedName>
</protein>
<evidence type="ECO:0000256" key="2">
    <source>
        <dbReference type="ARBA" id="ARBA00023125"/>
    </source>
</evidence>
<gene>
    <name evidence="6" type="ORF">GCM10023351_13530</name>
</gene>
<evidence type="ECO:0000256" key="1">
    <source>
        <dbReference type="ARBA" id="ARBA00023015"/>
    </source>
</evidence>
<dbReference type="InterPro" id="IPR001387">
    <property type="entry name" value="Cro/C1-type_HTH"/>
</dbReference>
<dbReference type="InterPro" id="IPR010982">
    <property type="entry name" value="Lambda_DNA-bd_dom_sf"/>
</dbReference>
<sequence>MNSAPTMADVARVAGVSKKTVSNYFNGYRYLRDETRARIAAAVDELNYKVNISARNLSSGRTGAIGLAVPELAHPYFSQFAQAVVAAAQRNDVNVLVEVTGGDRAHELAILSGGRGRSVDGFVFGPLALGADDIAAATVDVPIVLIGDRADASRFDFVTVDNERGAYDATRHLVAGGRRRIVGLGAERSDAPAAASLRARGFFAALRDSELPVDDDLVVGPIAWTRSAGAAAVHALIEGGAEFDAVFGLNDALALGALSALQAHGVRVPEEVAVIGFDDVDEARFASPPLTTIESGLDWVAARAVDLLLERIAGAAGGPRAEIAGHALVQRETTPREPAPSPPV</sequence>
<dbReference type="RefSeq" id="WP_345437359.1">
    <property type="nucleotide sequence ID" value="NZ_BAABKO010000002.1"/>
</dbReference>
<dbReference type="PANTHER" id="PTHR30146:SF109">
    <property type="entry name" value="HTH-TYPE TRANSCRIPTIONAL REGULATOR GALS"/>
    <property type="match status" value="1"/>
</dbReference>
<dbReference type="Gene3D" id="1.10.260.40">
    <property type="entry name" value="lambda repressor-like DNA-binding domains"/>
    <property type="match status" value="1"/>
</dbReference>
<evidence type="ECO:0000256" key="3">
    <source>
        <dbReference type="ARBA" id="ARBA00023163"/>
    </source>
</evidence>
<dbReference type="SUPFAM" id="SSF47413">
    <property type="entry name" value="lambda repressor-like DNA-binding domains"/>
    <property type="match status" value="1"/>
</dbReference>
<organism evidence="6 7">
    <name type="scientific">Microbacterium gilvum</name>
    <dbReference type="NCBI Taxonomy" id="1336204"/>
    <lineage>
        <taxon>Bacteria</taxon>
        <taxon>Bacillati</taxon>
        <taxon>Actinomycetota</taxon>
        <taxon>Actinomycetes</taxon>
        <taxon>Micrococcales</taxon>
        <taxon>Microbacteriaceae</taxon>
        <taxon>Microbacterium</taxon>
    </lineage>
</organism>
<dbReference type="GO" id="GO:0003677">
    <property type="term" value="F:DNA binding"/>
    <property type="evidence" value="ECO:0007669"/>
    <property type="project" value="UniProtKB-KW"/>
</dbReference>
<dbReference type="CDD" id="cd06267">
    <property type="entry name" value="PBP1_LacI_sugar_binding-like"/>
    <property type="match status" value="1"/>
</dbReference>
<dbReference type="SUPFAM" id="SSF53822">
    <property type="entry name" value="Periplasmic binding protein-like I"/>
    <property type="match status" value="1"/>
</dbReference>
<dbReference type="Pfam" id="PF00532">
    <property type="entry name" value="Peripla_BP_1"/>
    <property type="match status" value="1"/>
</dbReference>
<keyword evidence="1" id="KW-0805">Transcription regulation</keyword>
<keyword evidence="7" id="KW-1185">Reference proteome</keyword>
<evidence type="ECO:0000313" key="6">
    <source>
        <dbReference type="EMBL" id="GAA4770960.1"/>
    </source>
</evidence>
<dbReference type="Proteomes" id="UP001501645">
    <property type="component" value="Unassembled WGS sequence"/>
</dbReference>
<evidence type="ECO:0000313" key="7">
    <source>
        <dbReference type="Proteomes" id="UP001501645"/>
    </source>
</evidence>
<name>A0ABP9A0X5_9MICO</name>
<reference evidence="7" key="1">
    <citation type="journal article" date="2019" name="Int. J. Syst. Evol. Microbiol.">
        <title>The Global Catalogue of Microorganisms (GCM) 10K type strain sequencing project: providing services to taxonomists for standard genome sequencing and annotation.</title>
        <authorList>
            <consortium name="The Broad Institute Genomics Platform"/>
            <consortium name="The Broad Institute Genome Sequencing Center for Infectious Disease"/>
            <person name="Wu L."/>
            <person name="Ma J."/>
        </authorList>
    </citation>
    <scope>NUCLEOTIDE SEQUENCE [LARGE SCALE GENOMIC DNA]</scope>
    <source>
        <strain evidence="7">JCM 18537</strain>
    </source>
</reference>
<dbReference type="InterPro" id="IPR028082">
    <property type="entry name" value="Peripla_BP_I"/>
</dbReference>
<comment type="caution">
    <text evidence="6">The sequence shown here is derived from an EMBL/GenBank/DDBJ whole genome shotgun (WGS) entry which is preliminary data.</text>
</comment>
<dbReference type="Pfam" id="PF00356">
    <property type="entry name" value="LacI"/>
    <property type="match status" value="1"/>
</dbReference>
<accession>A0ABP9A0X5</accession>
<dbReference type="PROSITE" id="PS50932">
    <property type="entry name" value="HTH_LACI_2"/>
    <property type="match status" value="1"/>
</dbReference>